<dbReference type="SUPFAM" id="SSF52058">
    <property type="entry name" value="L domain-like"/>
    <property type="match status" value="1"/>
</dbReference>
<dbReference type="AlphaFoldDB" id="A0AA86NFL9"/>
<sequence>MYSRIKQSGRSIFQSQQYAQLHSLIYESVQSNISLDNINLPLQSLSLYSPHSINFKVNLNFLSSTIQELLIYNYKVIGSDSLKNLSKLVRLQLIGTQIMDFGFIQHLNLTELTVQKTEFTIFEKKMINNQLSLRKLNLNKCNFNEIHLLQELTLLEELELSGNQLVNEHFRNCEFRLLQEIDVSHNKLRSLDNINTLSPMLVKIKANNNKMTKIFFETQQNSDLVDLDISHNKQKDISGLKAFINLKHLNIKRNLIGERRMKVIKNLPLQWIDLTKSRCSSLESINELTIQQIIFYDCQNCQNLFSCKNLKKYVSNYGRLLGNQYTHLQIERSNPDIILSEYLWQQYFQIKQVFIQIF</sequence>
<dbReference type="InterPro" id="IPR001611">
    <property type="entry name" value="Leu-rich_rpt"/>
</dbReference>
<name>A0AA86NFL9_9EUKA</name>
<keyword evidence="3" id="KW-1185">Reference proteome</keyword>
<evidence type="ECO:0000313" key="1">
    <source>
        <dbReference type="EMBL" id="CAI9918812.1"/>
    </source>
</evidence>
<evidence type="ECO:0000313" key="2">
    <source>
        <dbReference type="EMBL" id="CAL6087225.1"/>
    </source>
</evidence>
<reference evidence="2 3" key="2">
    <citation type="submission" date="2024-07" db="EMBL/GenBank/DDBJ databases">
        <authorList>
            <person name="Akdeniz Z."/>
        </authorList>
    </citation>
    <scope>NUCLEOTIDE SEQUENCE [LARGE SCALE GENOMIC DNA]</scope>
</reference>
<dbReference type="Proteomes" id="UP001642409">
    <property type="component" value="Unassembled WGS sequence"/>
</dbReference>
<gene>
    <name evidence="2" type="ORF">HINF_LOCUS63544</name>
    <name evidence="1" type="ORF">HINF_LOCUS6457</name>
</gene>
<dbReference type="SMART" id="SM00365">
    <property type="entry name" value="LRR_SD22"/>
    <property type="match status" value="3"/>
</dbReference>
<protein>
    <submittedName>
        <fullName evidence="1">Leucine-rich repeat domain-containing protein</fullName>
    </submittedName>
    <submittedName>
        <fullName evidence="2">Leucine-rich_repeat domain-containing protein</fullName>
    </submittedName>
</protein>
<evidence type="ECO:0000313" key="3">
    <source>
        <dbReference type="Proteomes" id="UP001642409"/>
    </source>
</evidence>
<accession>A0AA86NFL9</accession>
<organism evidence="1">
    <name type="scientific">Hexamita inflata</name>
    <dbReference type="NCBI Taxonomy" id="28002"/>
    <lineage>
        <taxon>Eukaryota</taxon>
        <taxon>Metamonada</taxon>
        <taxon>Diplomonadida</taxon>
        <taxon>Hexamitidae</taxon>
        <taxon>Hexamitinae</taxon>
        <taxon>Hexamita</taxon>
    </lineage>
</organism>
<reference evidence="1" key="1">
    <citation type="submission" date="2023-06" db="EMBL/GenBank/DDBJ databases">
        <authorList>
            <person name="Kurt Z."/>
        </authorList>
    </citation>
    <scope>NUCLEOTIDE SEQUENCE</scope>
</reference>
<proteinExistence type="predicted"/>
<comment type="caution">
    <text evidence="1">The sequence shown here is derived from an EMBL/GenBank/DDBJ whole genome shotgun (WGS) entry which is preliminary data.</text>
</comment>
<dbReference type="EMBL" id="CATOUU010000167">
    <property type="protein sequence ID" value="CAI9918812.1"/>
    <property type="molecule type" value="Genomic_DNA"/>
</dbReference>
<dbReference type="InterPro" id="IPR032675">
    <property type="entry name" value="LRR_dom_sf"/>
</dbReference>
<dbReference type="Gene3D" id="3.80.10.10">
    <property type="entry name" value="Ribonuclease Inhibitor"/>
    <property type="match status" value="2"/>
</dbReference>
<dbReference type="EMBL" id="CAXDID020000399">
    <property type="protein sequence ID" value="CAL6087225.1"/>
    <property type="molecule type" value="Genomic_DNA"/>
</dbReference>
<dbReference type="PROSITE" id="PS51450">
    <property type="entry name" value="LRR"/>
    <property type="match status" value="1"/>
</dbReference>